<dbReference type="Proteomes" id="UP000315471">
    <property type="component" value="Unassembled WGS sequence"/>
</dbReference>
<dbReference type="AlphaFoldDB" id="A0A5C6E5V2"/>
<accession>A0A5C6E5V2</accession>
<name>A0A5C6E5V2_9BACT</name>
<dbReference type="SUPFAM" id="SSF51735">
    <property type="entry name" value="NAD(P)-binding Rossmann-fold domains"/>
    <property type="match status" value="1"/>
</dbReference>
<dbReference type="Pfam" id="PF01408">
    <property type="entry name" value="GFO_IDH_MocA"/>
    <property type="match status" value="1"/>
</dbReference>
<keyword evidence="2 5" id="KW-0560">Oxidoreductase</keyword>
<dbReference type="InterPro" id="IPR000683">
    <property type="entry name" value="Gfo/Idh/MocA-like_OxRdtase_N"/>
</dbReference>
<sequence length="339" mass="37078">MTRVAVVGLGMMGLTHLNVYRSLSNVTIAAICDADADRLSGETTATGNVEGTADASVKSLPAEVRRCSDLNEVIGAADVDVVDICLPTHLHVRFGKQVLLAGQHLIVEKPLARNSTDADELAQAARSAKGLAFVGQCMRFWPGWAWLKDAVNDGRYGKVLAATFRRVVDHPKGAFYENGDLCGGALLDLHIHDTDFVHYLFGMPKSVNSFGYSKNTNEPDHVVTRYLYDHVPLVVAEGGWAMSDGFPFSMSYNLNFENATVDFDINREQSLRICEVGKPIEYPEVDAKMGYDLQLAYFIDCIEKQRKPETVTLENAADTIRIVEAEAESIKTGSAVSLG</sequence>
<evidence type="ECO:0000259" key="3">
    <source>
        <dbReference type="Pfam" id="PF01408"/>
    </source>
</evidence>
<dbReference type="EC" id="1.-.-.-" evidence="5"/>
<comment type="caution">
    <text evidence="5">The sequence shown here is derived from an EMBL/GenBank/DDBJ whole genome shotgun (WGS) entry which is preliminary data.</text>
</comment>
<dbReference type="OrthoDB" id="9783105at2"/>
<dbReference type="InterPro" id="IPR036291">
    <property type="entry name" value="NAD(P)-bd_dom_sf"/>
</dbReference>
<dbReference type="GO" id="GO:0016491">
    <property type="term" value="F:oxidoreductase activity"/>
    <property type="evidence" value="ECO:0007669"/>
    <property type="project" value="UniProtKB-KW"/>
</dbReference>
<dbReference type="PANTHER" id="PTHR43708:SF5">
    <property type="entry name" value="CONSERVED EXPRESSED OXIDOREDUCTASE (EUROFUNG)-RELATED"/>
    <property type="match status" value="1"/>
</dbReference>
<evidence type="ECO:0000256" key="2">
    <source>
        <dbReference type="ARBA" id="ARBA00023002"/>
    </source>
</evidence>
<dbReference type="Gene3D" id="3.40.50.720">
    <property type="entry name" value="NAD(P)-binding Rossmann-like Domain"/>
    <property type="match status" value="1"/>
</dbReference>
<dbReference type="RefSeq" id="WP_146599506.1">
    <property type="nucleotide sequence ID" value="NZ_SJPY01000003.1"/>
</dbReference>
<protein>
    <submittedName>
        <fullName evidence="5">Putative oxidoreductase YcjS</fullName>
        <ecNumber evidence="5">1.-.-.-</ecNumber>
    </submittedName>
</protein>
<dbReference type="InterPro" id="IPR055170">
    <property type="entry name" value="GFO_IDH_MocA-like_dom"/>
</dbReference>
<gene>
    <name evidence="5" type="primary">ycjS_1</name>
    <name evidence="5" type="ORF">Q31b_20360</name>
</gene>
<evidence type="ECO:0000313" key="6">
    <source>
        <dbReference type="Proteomes" id="UP000315471"/>
    </source>
</evidence>
<proteinExistence type="inferred from homology"/>
<evidence type="ECO:0000259" key="4">
    <source>
        <dbReference type="Pfam" id="PF22725"/>
    </source>
</evidence>
<dbReference type="PANTHER" id="PTHR43708">
    <property type="entry name" value="CONSERVED EXPRESSED OXIDOREDUCTASE (EUROFUNG)"/>
    <property type="match status" value="1"/>
</dbReference>
<feature type="domain" description="Gfo/Idh/MocA-like oxidoreductase N-terminal" evidence="3">
    <location>
        <begin position="3"/>
        <end position="135"/>
    </location>
</feature>
<dbReference type="Gene3D" id="3.30.360.10">
    <property type="entry name" value="Dihydrodipicolinate Reductase, domain 2"/>
    <property type="match status" value="1"/>
</dbReference>
<dbReference type="Pfam" id="PF22725">
    <property type="entry name" value="GFO_IDH_MocA_C3"/>
    <property type="match status" value="1"/>
</dbReference>
<dbReference type="GO" id="GO:0000166">
    <property type="term" value="F:nucleotide binding"/>
    <property type="evidence" value="ECO:0007669"/>
    <property type="project" value="InterPro"/>
</dbReference>
<reference evidence="5 6" key="1">
    <citation type="submission" date="2019-02" db="EMBL/GenBank/DDBJ databases">
        <title>Deep-cultivation of Planctomycetes and their phenomic and genomic characterization uncovers novel biology.</title>
        <authorList>
            <person name="Wiegand S."/>
            <person name="Jogler M."/>
            <person name="Boedeker C."/>
            <person name="Pinto D."/>
            <person name="Vollmers J."/>
            <person name="Rivas-Marin E."/>
            <person name="Kohn T."/>
            <person name="Peeters S.H."/>
            <person name="Heuer A."/>
            <person name="Rast P."/>
            <person name="Oberbeckmann S."/>
            <person name="Bunk B."/>
            <person name="Jeske O."/>
            <person name="Meyerdierks A."/>
            <person name="Storesund J.E."/>
            <person name="Kallscheuer N."/>
            <person name="Luecker S."/>
            <person name="Lage O.M."/>
            <person name="Pohl T."/>
            <person name="Merkel B.J."/>
            <person name="Hornburger P."/>
            <person name="Mueller R.-W."/>
            <person name="Bruemmer F."/>
            <person name="Labrenz M."/>
            <person name="Spormann A.M."/>
            <person name="Op Den Camp H."/>
            <person name="Overmann J."/>
            <person name="Amann R."/>
            <person name="Jetten M.S.M."/>
            <person name="Mascher T."/>
            <person name="Medema M.H."/>
            <person name="Devos D.P."/>
            <person name="Kaster A.-K."/>
            <person name="Ovreas L."/>
            <person name="Rohde M."/>
            <person name="Galperin M.Y."/>
            <person name="Jogler C."/>
        </authorList>
    </citation>
    <scope>NUCLEOTIDE SEQUENCE [LARGE SCALE GENOMIC DNA]</scope>
    <source>
        <strain evidence="5 6">Q31b</strain>
    </source>
</reference>
<comment type="similarity">
    <text evidence="1">Belongs to the Gfo/Idh/MocA family.</text>
</comment>
<dbReference type="EMBL" id="SJPY01000003">
    <property type="protein sequence ID" value="TWU43001.1"/>
    <property type="molecule type" value="Genomic_DNA"/>
</dbReference>
<evidence type="ECO:0000256" key="1">
    <source>
        <dbReference type="ARBA" id="ARBA00010928"/>
    </source>
</evidence>
<organism evidence="5 6">
    <name type="scientific">Novipirellula aureliae</name>
    <dbReference type="NCBI Taxonomy" id="2527966"/>
    <lineage>
        <taxon>Bacteria</taxon>
        <taxon>Pseudomonadati</taxon>
        <taxon>Planctomycetota</taxon>
        <taxon>Planctomycetia</taxon>
        <taxon>Pirellulales</taxon>
        <taxon>Pirellulaceae</taxon>
        <taxon>Novipirellula</taxon>
    </lineage>
</organism>
<evidence type="ECO:0000313" key="5">
    <source>
        <dbReference type="EMBL" id="TWU43001.1"/>
    </source>
</evidence>
<feature type="domain" description="GFO/IDH/MocA-like oxidoreductase" evidence="4">
    <location>
        <begin position="146"/>
        <end position="243"/>
    </location>
</feature>
<dbReference type="SUPFAM" id="SSF55347">
    <property type="entry name" value="Glyceraldehyde-3-phosphate dehydrogenase-like, C-terminal domain"/>
    <property type="match status" value="1"/>
</dbReference>
<keyword evidence="6" id="KW-1185">Reference proteome</keyword>
<dbReference type="InterPro" id="IPR051317">
    <property type="entry name" value="Gfo/Idh/MocA_oxidoreduct"/>
</dbReference>